<organism evidence="2">
    <name type="scientific">Halomonas sp. RT37</name>
    <dbReference type="NCBI Taxonomy" id="2950872"/>
    <lineage>
        <taxon>Bacteria</taxon>
        <taxon>Pseudomonadati</taxon>
        <taxon>Pseudomonadota</taxon>
        <taxon>Gammaproteobacteria</taxon>
        <taxon>Oceanospirillales</taxon>
        <taxon>Halomonadaceae</taxon>
        <taxon>Halomonas</taxon>
    </lineage>
</organism>
<name>A0AAU7KKZ3_9GAMM</name>
<dbReference type="EMBL" id="CP098827">
    <property type="protein sequence ID" value="XBO72025.1"/>
    <property type="molecule type" value="Genomic_DNA"/>
</dbReference>
<dbReference type="AlphaFoldDB" id="A0AAU7KKZ3"/>
<dbReference type="RefSeq" id="WP_286985178.1">
    <property type="nucleotide sequence ID" value="NZ_CP098827.1"/>
</dbReference>
<dbReference type="InterPro" id="IPR029024">
    <property type="entry name" value="TerB-like"/>
</dbReference>
<protein>
    <submittedName>
        <fullName evidence="2">TerB family tellurite resistance protein</fullName>
    </submittedName>
</protein>
<feature type="domain" description="Co-chaperone DjlA N-terminal" evidence="1">
    <location>
        <begin position="31"/>
        <end position="153"/>
    </location>
</feature>
<dbReference type="Gene3D" id="1.10.3680.10">
    <property type="entry name" value="TerB-like"/>
    <property type="match status" value="1"/>
</dbReference>
<accession>A0AAU7KKZ3</accession>
<gene>
    <name evidence="2" type="ORF">NFG58_04760</name>
</gene>
<dbReference type="InterPro" id="IPR007791">
    <property type="entry name" value="DjlA_N"/>
</dbReference>
<dbReference type="CDD" id="cd07176">
    <property type="entry name" value="terB"/>
    <property type="match status" value="1"/>
</dbReference>
<sequence length="156" mass="16994">MLNSFLEKTKKGLSDLATNAKKYRNADFLESAMAASAMITVADGSISREEKEKAFNFVKNLEALQIFDPIEVGNCFKKHLDRLDPDNPGTDVDIASITSMQIIGKIKKNDAQARMVLRLAIAIGGADGNFDDQEKAKASQIAKELGLSPSEFDLPS</sequence>
<evidence type="ECO:0000259" key="1">
    <source>
        <dbReference type="Pfam" id="PF05099"/>
    </source>
</evidence>
<dbReference type="Pfam" id="PF05099">
    <property type="entry name" value="TerB"/>
    <property type="match status" value="1"/>
</dbReference>
<reference evidence="2" key="1">
    <citation type="submission" date="2022-06" db="EMBL/GenBank/DDBJ databases">
        <title>A novel DMS-producing enzyme.</title>
        <authorList>
            <person name="Zhang Y."/>
        </authorList>
    </citation>
    <scope>NUCLEOTIDE SEQUENCE</scope>
    <source>
        <strain evidence="2">RT37</strain>
    </source>
</reference>
<dbReference type="SUPFAM" id="SSF158682">
    <property type="entry name" value="TerB-like"/>
    <property type="match status" value="1"/>
</dbReference>
<evidence type="ECO:0000313" key="2">
    <source>
        <dbReference type="EMBL" id="XBO72025.1"/>
    </source>
</evidence>
<proteinExistence type="predicted"/>